<feature type="chain" id="PRO_5043609687" evidence="9">
    <location>
        <begin position="29"/>
        <end position="92"/>
    </location>
</feature>
<gene>
    <name evidence="10" type="ORF">QE152_g849</name>
</gene>
<proteinExistence type="inferred from homology"/>
<dbReference type="AlphaFoldDB" id="A0AAW1N777"/>
<protein>
    <submittedName>
        <fullName evidence="10">Adipokinetic hormone</fullName>
    </submittedName>
</protein>
<evidence type="ECO:0000256" key="4">
    <source>
        <dbReference type="ARBA" id="ARBA00022702"/>
    </source>
</evidence>
<comment type="similarity">
    <text evidence="2">Belongs to the AKH/HRTH/RPCH family.</text>
</comment>
<keyword evidence="4" id="KW-0372">Hormone</keyword>
<keyword evidence="11" id="KW-1185">Reference proteome</keyword>
<dbReference type="InterPro" id="IPR010475">
    <property type="entry name" value="AKH/RPCH_hormone"/>
</dbReference>
<evidence type="ECO:0000313" key="11">
    <source>
        <dbReference type="Proteomes" id="UP001458880"/>
    </source>
</evidence>
<accession>A0AAW1N777</accession>
<organism evidence="10 11">
    <name type="scientific">Popillia japonica</name>
    <name type="common">Japanese beetle</name>
    <dbReference type="NCBI Taxonomy" id="7064"/>
    <lineage>
        <taxon>Eukaryota</taxon>
        <taxon>Metazoa</taxon>
        <taxon>Ecdysozoa</taxon>
        <taxon>Arthropoda</taxon>
        <taxon>Hexapoda</taxon>
        <taxon>Insecta</taxon>
        <taxon>Pterygota</taxon>
        <taxon>Neoptera</taxon>
        <taxon>Endopterygota</taxon>
        <taxon>Coleoptera</taxon>
        <taxon>Polyphaga</taxon>
        <taxon>Scarabaeiformia</taxon>
        <taxon>Scarabaeidae</taxon>
        <taxon>Rutelinae</taxon>
        <taxon>Popillia</taxon>
    </lineage>
</organism>
<dbReference type="GO" id="GO:0005179">
    <property type="term" value="F:hormone activity"/>
    <property type="evidence" value="ECO:0007669"/>
    <property type="project" value="UniProtKB-KW"/>
</dbReference>
<comment type="subcellular location">
    <subcellularLocation>
        <location evidence="1">Secreted</location>
    </subcellularLocation>
</comment>
<dbReference type="Proteomes" id="UP001458880">
    <property type="component" value="Unassembled WGS sequence"/>
</dbReference>
<dbReference type="Pfam" id="PF06377">
    <property type="entry name" value="Adipokin_hormo"/>
    <property type="match status" value="1"/>
</dbReference>
<dbReference type="PROSITE" id="PS00256">
    <property type="entry name" value="AKH"/>
    <property type="match status" value="1"/>
</dbReference>
<keyword evidence="5 9" id="KW-0732">Signal</keyword>
<evidence type="ECO:0000313" key="10">
    <source>
        <dbReference type="EMBL" id="KAK9754885.1"/>
    </source>
</evidence>
<evidence type="ECO:0000256" key="2">
    <source>
        <dbReference type="ARBA" id="ARBA00006145"/>
    </source>
</evidence>
<evidence type="ECO:0000256" key="6">
    <source>
        <dbReference type="ARBA" id="ARBA00022815"/>
    </source>
</evidence>
<evidence type="ECO:0000256" key="1">
    <source>
        <dbReference type="ARBA" id="ARBA00004613"/>
    </source>
</evidence>
<name>A0AAW1N777_POPJA</name>
<feature type="signal peptide" evidence="9">
    <location>
        <begin position="1"/>
        <end position="28"/>
    </location>
</feature>
<evidence type="ECO:0000256" key="9">
    <source>
        <dbReference type="SAM" id="SignalP"/>
    </source>
</evidence>
<dbReference type="EMBL" id="JASPKY010000004">
    <property type="protein sequence ID" value="KAK9754885.1"/>
    <property type="molecule type" value="Genomic_DNA"/>
</dbReference>
<keyword evidence="3" id="KW-0964">Secreted</keyword>
<sequence length="92" mass="10103">MEGYSRFQKICAIFALISVCLLSLHCKAQVTFSRDWNAGKRAADSPDLQASIKSATALCHLLMTQIRQVATCGTTFDDAEEDSAPPSYTETR</sequence>
<evidence type="ECO:0000256" key="5">
    <source>
        <dbReference type="ARBA" id="ARBA00022729"/>
    </source>
</evidence>
<evidence type="ECO:0000256" key="3">
    <source>
        <dbReference type="ARBA" id="ARBA00022525"/>
    </source>
</evidence>
<keyword evidence="8" id="KW-0527">Neuropeptide</keyword>
<dbReference type="GO" id="GO:0005576">
    <property type="term" value="C:extracellular region"/>
    <property type="evidence" value="ECO:0007669"/>
    <property type="project" value="UniProtKB-SubCell"/>
</dbReference>
<comment type="caution">
    <text evidence="10">The sequence shown here is derived from an EMBL/GenBank/DDBJ whole genome shotgun (WGS) entry which is preliminary data.</text>
</comment>
<dbReference type="InterPro" id="IPR002047">
    <property type="entry name" value="Adipokinetic_hormone_CS"/>
</dbReference>
<keyword evidence="7" id="KW-0873">Pyrrolidone carboxylic acid</keyword>
<keyword evidence="6" id="KW-0027">Amidation</keyword>
<evidence type="ECO:0000256" key="7">
    <source>
        <dbReference type="ARBA" id="ARBA00023283"/>
    </source>
</evidence>
<dbReference type="GO" id="GO:0007218">
    <property type="term" value="P:neuropeptide signaling pathway"/>
    <property type="evidence" value="ECO:0007669"/>
    <property type="project" value="UniProtKB-KW"/>
</dbReference>
<evidence type="ECO:0000256" key="8">
    <source>
        <dbReference type="ARBA" id="ARBA00023320"/>
    </source>
</evidence>
<reference evidence="10 11" key="1">
    <citation type="journal article" date="2024" name="BMC Genomics">
        <title>De novo assembly and annotation of Popillia japonica's genome with initial clues to its potential as an invasive pest.</title>
        <authorList>
            <person name="Cucini C."/>
            <person name="Boschi S."/>
            <person name="Funari R."/>
            <person name="Cardaioli E."/>
            <person name="Iannotti N."/>
            <person name="Marturano G."/>
            <person name="Paoli F."/>
            <person name="Bruttini M."/>
            <person name="Carapelli A."/>
            <person name="Frati F."/>
            <person name="Nardi F."/>
        </authorList>
    </citation>
    <scope>NUCLEOTIDE SEQUENCE [LARGE SCALE GENOMIC DNA]</scope>
    <source>
        <strain evidence="10">DMR45628</strain>
    </source>
</reference>